<evidence type="ECO:0000313" key="11">
    <source>
        <dbReference type="EMBL" id="KAF3337875.1"/>
    </source>
</evidence>
<keyword evidence="7 8" id="KW-0472">Membrane</keyword>
<keyword evidence="2" id="KW-0813">Transport</keyword>
<organism evidence="11 12">
    <name type="scientific">Carex littledalei</name>
    <dbReference type="NCBI Taxonomy" id="544730"/>
    <lineage>
        <taxon>Eukaryota</taxon>
        <taxon>Viridiplantae</taxon>
        <taxon>Streptophyta</taxon>
        <taxon>Embryophyta</taxon>
        <taxon>Tracheophyta</taxon>
        <taxon>Spermatophyta</taxon>
        <taxon>Magnoliopsida</taxon>
        <taxon>Liliopsida</taxon>
        <taxon>Poales</taxon>
        <taxon>Cyperaceae</taxon>
        <taxon>Cyperoideae</taxon>
        <taxon>Cariceae</taxon>
        <taxon>Carex</taxon>
        <taxon>Carex subgen. Euthyceras</taxon>
    </lineage>
</organism>
<dbReference type="PROSITE" id="PS50939">
    <property type="entry name" value="CYTOCHROME_B561"/>
    <property type="match status" value="1"/>
</dbReference>
<gene>
    <name evidence="11" type="ORF">FCM35_KLT18462</name>
</gene>
<accession>A0A833VQU6</accession>
<proteinExistence type="predicted"/>
<feature type="domain" description="Cytochrome b561" evidence="10">
    <location>
        <begin position="328"/>
        <end position="524"/>
    </location>
</feature>
<keyword evidence="12" id="KW-1185">Reference proteome</keyword>
<dbReference type="Pfam" id="PF03188">
    <property type="entry name" value="Cytochrom_B561"/>
    <property type="match status" value="1"/>
</dbReference>
<dbReference type="OrthoDB" id="19261at2759"/>
<keyword evidence="4" id="KW-0732">Signal</keyword>
<evidence type="ECO:0000256" key="5">
    <source>
        <dbReference type="ARBA" id="ARBA00022982"/>
    </source>
</evidence>
<evidence type="ECO:0000259" key="9">
    <source>
        <dbReference type="PROSITE" id="PS50836"/>
    </source>
</evidence>
<dbReference type="InterPro" id="IPR006593">
    <property type="entry name" value="Cyt_b561/ferric_Rdtase_TM"/>
</dbReference>
<feature type="transmembrane region" description="Helical" evidence="8">
    <location>
        <begin position="397"/>
        <end position="420"/>
    </location>
</feature>
<name>A0A833VQU6_9POAL</name>
<comment type="subcellular location">
    <subcellularLocation>
        <location evidence="1">Membrane</location>
    </subcellularLocation>
</comment>
<evidence type="ECO:0000256" key="1">
    <source>
        <dbReference type="ARBA" id="ARBA00004370"/>
    </source>
</evidence>
<dbReference type="Gene3D" id="1.20.120.1770">
    <property type="match status" value="1"/>
</dbReference>
<dbReference type="PANTHER" id="PTHR23130:SF171">
    <property type="entry name" value="OS01G0895300 PROTEIN"/>
    <property type="match status" value="1"/>
</dbReference>
<dbReference type="GO" id="GO:0016020">
    <property type="term" value="C:membrane"/>
    <property type="evidence" value="ECO:0007669"/>
    <property type="project" value="UniProtKB-SubCell"/>
</dbReference>
<dbReference type="Proteomes" id="UP000623129">
    <property type="component" value="Unassembled WGS sequence"/>
</dbReference>
<dbReference type="EMBL" id="SWLB01000006">
    <property type="protein sequence ID" value="KAF3337875.1"/>
    <property type="molecule type" value="Genomic_DNA"/>
</dbReference>
<protein>
    <submittedName>
        <fullName evidence="11">Putative ferric-chelate reductase 1</fullName>
    </submittedName>
</protein>
<dbReference type="CDD" id="cd09631">
    <property type="entry name" value="DOMON_DOH"/>
    <property type="match status" value="1"/>
</dbReference>
<feature type="transmembrane region" description="Helical" evidence="8">
    <location>
        <begin position="497"/>
        <end position="517"/>
    </location>
</feature>
<evidence type="ECO:0000256" key="2">
    <source>
        <dbReference type="ARBA" id="ARBA00022448"/>
    </source>
</evidence>
<evidence type="ECO:0000256" key="3">
    <source>
        <dbReference type="ARBA" id="ARBA00022692"/>
    </source>
</evidence>
<dbReference type="InterPro" id="IPR005018">
    <property type="entry name" value="DOMON_domain"/>
</dbReference>
<feature type="transmembrane region" description="Helical" evidence="8">
    <location>
        <begin position="367"/>
        <end position="385"/>
    </location>
</feature>
<keyword evidence="6 8" id="KW-1133">Transmembrane helix</keyword>
<dbReference type="AlphaFoldDB" id="A0A833VQU6"/>
<evidence type="ECO:0000256" key="4">
    <source>
        <dbReference type="ARBA" id="ARBA00022729"/>
    </source>
</evidence>
<evidence type="ECO:0000256" key="8">
    <source>
        <dbReference type="SAM" id="Phobius"/>
    </source>
</evidence>
<evidence type="ECO:0000256" key="7">
    <source>
        <dbReference type="ARBA" id="ARBA00023136"/>
    </source>
</evidence>
<sequence length="527" mass="58536">MKLELRSGLVRELNHFISVRRVQGEFGSRVSDRYGYLFLSGLENLSEFKSETFLHIKYYPNSNLLLQKYVLAAKKKRNSLISPMPHLYRSSFFLFGVSRWPHFITFQPNLQCFPKPDNHLTCKCTISHERPPLYLSLFFKNLAEAAKGLSLSLSLSQMKVSLFSLLLLSIFVSSLSTIRSTDSCSSNEAVSSLIPFYRSSFNCLSAWSSQGFVLRYARTDTNKWSYVLSAPDTNAYVGIGFSADGDMEGSSAMVGWYDTGMDMGMIMQYYLGDMESSACPPDQGNLTLVNNSTMIVFHSSTMYLAFEVITNQPTPYLIYAVGPSGAQPTSSFYLPEHRDHGTATFDANSGIINGASSSSGFTKARKHALLVILGWGLLLPIGALVTRYLKSYGHSHWLYCHILIQIVGFVLGVAGVVVGFDLDDSGIDHYDTHKALGIVILVSGCLQVMALLAHPVQTNKLRKHWNHLHHNIGRLVIGFGISNIFLGLSIAHEKSSWYIAYGVCLGAWVVAALSLEIRNRMKSSDSQ</sequence>
<dbReference type="PANTHER" id="PTHR23130">
    <property type="entry name" value="CYTOCHROME B561 AND DOMON DOMAIN-CONTAINING PROTEIN"/>
    <property type="match status" value="1"/>
</dbReference>
<keyword evidence="3 8" id="KW-0812">Transmembrane</keyword>
<feature type="transmembrane region" description="Helical" evidence="8">
    <location>
        <begin position="472"/>
        <end position="491"/>
    </location>
</feature>
<comment type="caution">
    <text evidence="11">The sequence shown here is derived from an EMBL/GenBank/DDBJ whole genome shotgun (WGS) entry which is preliminary data.</text>
</comment>
<evidence type="ECO:0000256" key="6">
    <source>
        <dbReference type="ARBA" id="ARBA00022989"/>
    </source>
</evidence>
<dbReference type="CDD" id="cd08760">
    <property type="entry name" value="Cyt_b561_FRRS1_like"/>
    <property type="match status" value="1"/>
</dbReference>
<dbReference type="SMART" id="SM00664">
    <property type="entry name" value="DoH"/>
    <property type="match status" value="1"/>
</dbReference>
<dbReference type="PROSITE" id="PS50836">
    <property type="entry name" value="DOMON"/>
    <property type="match status" value="1"/>
</dbReference>
<evidence type="ECO:0000259" key="10">
    <source>
        <dbReference type="PROSITE" id="PS50939"/>
    </source>
</evidence>
<keyword evidence="5" id="KW-0249">Electron transport</keyword>
<evidence type="ECO:0000313" key="12">
    <source>
        <dbReference type="Proteomes" id="UP000623129"/>
    </source>
</evidence>
<feature type="domain" description="DOMON" evidence="9">
    <location>
        <begin position="210"/>
        <end position="322"/>
    </location>
</feature>
<dbReference type="SMART" id="SM00665">
    <property type="entry name" value="B561"/>
    <property type="match status" value="1"/>
</dbReference>
<dbReference type="InterPro" id="IPR045266">
    <property type="entry name" value="DOH_DOMON"/>
</dbReference>
<reference evidence="11" key="1">
    <citation type="submission" date="2020-01" db="EMBL/GenBank/DDBJ databases">
        <title>Genome sequence of Kobresia littledalei, the first chromosome-level genome in the family Cyperaceae.</title>
        <authorList>
            <person name="Qu G."/>
        </authorList>
    </citation>
    <scope>NUCLEOTIDE SEQUENCE</scope>
    <source>
        <strain evidence="11">C.B.Clarke</strain>
        <tissue evidence="11">Leaf</tissue>
    </source>
</reference>
<feature type="transmembrane region" description="Helical" evidence="8">
    <location>
        <begin position="432"/>
        <end position="452"/>
    </location>
</feature>